<keyword evidence="1" id="KW-0472">Membrane</keyword>
<protein>
    <recommendedName>
        <fullName evidence="3">Histidine kinase N-terminal 7TM region domain-containing protein</fullName>
    </recommendedName>
</protein>
<feature type="transmembrane region" description="Helical" evidence="1">
    <location>
        <begin position="21"/>
        <end position="42"/>
    </location>
</feature>
<feature type="transmembrane region" description="Helical" evidence="1">
    <location>
        <begin position="87"/>
        <end position="106"/>
    </location>
</feature>
<evidence type="ECO:0000313" key="2">
    <source>
        <dbReference type="EMBL" id="KKN62079.1"/>
    </source>
</evidence>
<comment type="caution">
    <text evidence="2">The sequence shown here is derived from an EMBL/GenBank/DDBJ whole genome shotgun (WGS) entry which is preliminary data.</text>
</comment>
<keyword evidence="1" id="KW-0812">Transmembrane</keyword>
<dbReference type="EMBL" id="LAZR01000636">
    <property type="protein sequence ID" value="KKN62079.1"/>
    <property type="molecule type" value="Genomic_DNA"/>
</dbReference>
<keyword evidence="1" id="KW-1133">Transmembrane helix</keyword>
<gene>
    <name evidence="2" type="ORF">LCGC14_0515740</name>
</gene>
<name>A0A0F9S4S6_9ZZZZ</name>
<proteinExistence type="predicted"/>
<accession>A0A0F9S4S6</accession>
<evidence type="ECO:0008006" key="3">
    <source>
        <dbReference type="Google" id="ProtNLM"/>
    </source>
</evidence>
<reference evidence="2" key="1">
    <citation type="journal article" date="2015" name="Nature">
        <title>Complex archaea that bridge the gap between prokaryotes and eukaryotes.</title>
        <authorList>
            <person name="Spang A."/>
            <person name="Saw J.H."/>
            <person name="Jorgensen S.L."/>
            <person name="Zaremba-Niedzwiedzka K."/>
            <person name="Martijn J."/>
            <person name="Lind A.E."/>
            <person name="van Eijk R."/>
            <person name="Schleper C."/>
            <person name="Guy L."/>
            <person name="Ettema T.J."/>
        </authorList>
    </citation>
    <scope>NUCLEOTIDE SEQUENCE</scope>
</reference>
<evidence type="ECO:0000256" key="1">
    <source>
        <dbReference type="SAM" id="Phobius"/>
    </source>
</evidence>
<sequence>MFYFSLIAFKVLKRNKQRLNIIFSAFFISTIMAAILNMIYAALTDTTIILILNYFTNFFTCFGAIFLLVVNIVILESTIIFPVKKQNRYIVLYGLLLLIGMLPFYLLKRGWGVWIENNYPRFSPIFLIFVISFASSFVGIPIISTSLKIYTRFETKALKKKWRYHFIGTLGVFSIPYLIWINNYVFSPDFRLIVGIYGISAIFWGYLMYYGIGFKLKE</sequence>
<feature type="transmembrane region" description="Helical" evidence="1">
    <location>
        <begin position="162"/>
        <end position="180"/>
    </location>
</feature>
<organism evidence="2">
    <name type="scientific">marine sediment metagenome</name>
    <dbReference type="NCBI Taxonomy" id="412755"/>
    <lineage>
        <taxon>unclassified sequences</taxon>
        <taxon>metagenomes</taxon>
        <taxon>ecological metagenomes</taxon>
    </lineage>
</organism>
<feature type="transmembrane region" description="Helical" evidence="1">
    <location>
        <begin position="126"/>
        <end position="150"/>
    </location>
</feature>
<feature type="transmembrane region" description="Helical" evidence="1">
    <location>
        <begin position="192"/>
        <end position="212"/>
    </location>
</feature>
<feature type="transmembrane region" description="Helical" evidence="1">
    <location>
        <begin position="48"/>
        <end position="75"/>
    </location>
</feature>
<dbReference type="AlphaFoldDB" id="A0A0F9S4S6"/>